<comment type="catalytic activity">
    <reaction evidence="8 9">
        <text>hydroxymethylbilane = uroporphyrinogen III + H2O</text>
        <dbReference type="Rhea" id="RHEA:18965"/>
        <dbReference type="ChEBI" id="CHEBI:15377"/>
        <dbReference type="ChEBI" id="CHEBI:57308"/>
        <dbReference type="ChEBI" id="CHEBI:57845"/>
        <dbReference type="EC" id="4.2.1.75"/>
    </reaction>
</comment>
<dbReference type="PANTHER" id="PTHR38042">
    <property type="entry name" value="UROPORPHYRINOGEN-III SYNTHASE, CHLOROPLASTIC"/>
    <property type="match status" value="1"/>
</dbReference>
<evidence type="ECO:0000256" key="3">
    <source>
        <dbReference type="ARBA" id="ARBA00013109"/>
    </source>
</evidence>
<evidence type="ECO:0000256" key="2">
    <source>
        <dbReference type="ARBA" id="ARBA00008133"/>
    </source>
</evidence>
<dbReference type="Pfam" id="PF02602">
    <property type="entry name" value="HEM4"/>
    <property type="match status" value="1"/>
</dbReference>
<reference evidence="12" key="1">
    <citation type="journal article" date="2019" name="Int. J. Syst. Evol. Microbiol.">
        <title>The Global Catalogue of Microorganisms (GCM) 10K type strain sequencing project: providing services to taxonomists for standard genome sequencing and annotation.</title>
        <authorList>
            <consortium name="The Broad Institute Genomics Platform"/>
            <consortium name="The Broad Institute Genome Sequencing Center for Infectious Disease"/>
            <person name="Wu L."/>
            <person name="Ma J."/>
        </authorList>
    </citation>
    <scope>NUCLEOTIDE SEQUENCE [LARGE SCALE GENOMIC DNA]</scope>
    <source>
        <strain evidence="12">DFY28</strain>
    </source>
</reference>
<evidence type="ECO:0000259" key="10">
    <source>
        <dbReference type="Pfam" id="PF02602"/>
    </source>
</evidence>
<keyword evidence="5 9" id="KW-0627">Porphyrin biosynthesis</keyword>
<dbReference type="Gene3D" id="3.40.50.10090">
    <property type="match status" value="2"/>
</dbReference>
<proteinExistence type="inferred from homology"/>
<evidence type="ECO:0000256" key="9">
    <source>
        <dbReference type="RuleBase" id="RU366031"/>
    </source>
</evidence>
<comment type="function">
    <text evidence="6 9">Catalyzes cyclization of the linear tetrapyrrole, hydroxymethylbilane, to the macrocyclic uroporphyrinogen III.</text>
</comment>
<evidence type="ECO:0000256" key="4">
    <source>
        <dbReference type="ARBA" id="ARBA00023239"/>
    </source>
</evidence>
<evidence type="ECO:0000256" key="6">
    <source>
        <dbReference type="ARBA" id="ARBA00037589"/>
    </source>
</evidence>
<comment type="pathway">
    <text evidence="1 9">Porphyrin-containing compound metabolism; protoporphyrin-IX biosynthesis; coproporphyrinogen-III from 5-aminolevulinate: step 3/4.</text>
</comment>
<comment type="caution">
    <text evidence="11">The sequence shown here is derived from an EMBL/GenBank/DDBJ whole genome shotgun (WGS) entry which is preliminary data.</text>
</comment>
<dbReference type="Proteomes" id="UP001597237">
    <property type="component" value="Unassembled WGS sequence"/>
</dbReference>
<dbReference type="InterPro" id="IPR036108">
    <property type="entry name" value="4pyrrol_syn_uPrphyn_synt_sf"/>
</dbReference>
<dbReference type="RefSeq" id="WP_377284008.1">
    <property type="nucleotide sequence ID" value="NZ_JBHRSI010000010.1"/>
</dbReference>
<evidence type="ECO:0000256" key="7">
    <source>
        <dbReference type="ARBA" id="ARBA00040167"/>
    </source>
</evidence>
<protein>
    <recommendedName>
        <fullName evidence="7 9">Uroporphyrinogen-III synthase</fullName>
        <ecNumber evidence="3 9">4.2.1.75</ecNumber>
    </recommendedName>
</protein>
<dbReference type="CDD" id="cd06578">
    <property type="entry name" value="HemD"/>
    <property type="match status" value="1"/>
</dbReference>
<dbReference type="EC" id="4.2.1.75" evidence="3 9"/>
<keyword evidence="12" id="KW-1185">Reference proteome</keyword>
<organism evidence="11 12">
    <name type="scientific">Phenylobacterium terrae</name>
    <dbReference type="NCBI Taxonomy" id="2665495"/>
    <lineage>
        <taxon>Bacteria</taxon>
        <taxon>Pseudomonadati</taxon>
        <taxon>Pseudomonadota</taxon>
        <taxon>Alphaproteobacteria</taxon>
        <taxon>Caulobacterales</taxon>
        <taxon>Caulobacteraceae</taxon>
        <taxon>Phenylobacterium</taxon>
    </lineage>
</organism>
<dbReference type="SUPFAM" id="SSF69618">
    <property type="entry name" value="HemD-like"/>
    <property type="match status" value="1"/>
</dbReference>
<evidence type="ECO:0000256" key="8">
    <source>
        <dbReference type="ARBA" id="ARBA00048617"/>
    </source>
</evidence>
<feature type="domain" description="Tetrapyrrole biosynthesis uroporphyrinogen III synthase" evidence="10">
    <location>
        <begin position="20"/>
        <end position="228"/>
    </location>
</feature>
<dbReference type="EMBL" id="JBHUEY010000001">
    <property type="protein sequence ID" value="MFD1783449.1"/>
    <property type="molecule type" value="Genomic_DNA"/>
</dbReference>
<evidence type="ECO:0000313" key="11">
    <source>
        <dbReference type="EMBL" id="MFD1783449.1"/>
    </source>
</evidence>
<sequence length="234" mass="24790">MRRRRKRQVWITRARPGADATAGRVRALGHEPFVLPLLEVRRLAGVTPDVDDIAALAFTSANAVRAFAQGCGRRDLKVYAVGGATALAAQEAGFTTVLSADGDVAALAQAIVGRHTFADGPILHPSATEPAGDLVGALTAHGLEARRLDVYESLPVKLGKRDLNRLKRMDDVLLHSAKAAGALADLLRESPLPQLRALGLSQAVLAPLAGLSLSAKLFPQRPAETDLLRLIDTP</sequence>
<dbReference type="GO" id="GO:0004852">
    <property type="term" value="F:uroporphyrinogen-III synthase activity"/>
    <property type="evidence" value="ECO:0007669"/>
    <property type="project" value="UniProtKB-EC"/>
</dbReference>
<comment type="similarity">
    <text evidence="2 9">Belongs to the uroporphyrinogen-III synthase family.</text>
</comment>
<dbReference type="PANTHER" id="PTHR38042:SF1">
    <property type="entry name" value="UROPORPHYRINOGEN-III SYNTHASE, CHLOROPLASTIC"/>
    <property type="match status" value="1"/>
</dbReference>
<evidence type="ECO:0000313" key="12">
    <source>
        <dbReference type="Proteomes" id="UP001597237"/>
    </source>
</evidence>
<dbReference type="InterPro" id="IPR003754">
    <property type="entry name" value="4pyrrol_synth_uPrphyn_synth"/>
</dbReference>
<evidence type="ECO:0000256" key="5">
    <source>
        <dbReference type="ARBA" id="ARBA00023244"/>
    </source>
</evidence>
<keyword evidence="4 9" id="KW-0456">Lyase</keyword>
<name>A0ABW4MZS5_9CAUL</name>
<gene>
    <name evidence="11" type="ORF">ACFSC0_08595</name>
</gene>
<accession>A0ABW4MZS5</accession>
<evidence type="ECO:0000256" key="1">
    <source>
        <dbReference type="ARBA" id="ARBA00004772"/>
    </source>
</evidence>
<dbReference type="InterPro" id="IPR039793">
    <property type="entry name" value="UROS/Hem4"/>
</dbReference>